<name>A0A8S1DM48_9INSE</name>
<comment type="caution">
    <text evidence="3">The sequence shown here is derived from an EMBL/GenBank/DDBJ whole genome shotgun (WGS) entry which is preliminary data.</text>
</comment>
<evidence type="ECO:0000313" key="3">
    <source>
        <dbReference type="EMBL" id="CAB3382122.1"/>
    </source>
</evidence>
<dbReference type="EMBL" id="CADEPI010000257">
    <property type="protein sequence ID" value="CAB3382122.1"/>
    <property type="molecule type" value="Genomic_DNA"/>
</dbReference>
<dbReference type="Proteomes" id="UP000494165">
    <property type="component" value="Unassembled WGS sequence"/>
</dbReference>
<dbReference type="InterPro" id="IPR029030">
    <property type="entry name" value="Caspase-like_dom_sf"/>
</dbReference>
<sequence>MQTEKNYFAYCLDTNTKKNYFIVSSKCLKPRPDAKNSEPGVAWVTLGLDFWGGVFQSAWHESLEVDPDGGFFLDQNPDKDFEHLPTDAEFRECLVLATAFSVQELQHLVQTCNIKIPKNYKRLDGSVASGSQQLNEPQQVHQEQNKQSESAESNDKKSNQDNSMASKGSEESDSATFSPEGATPFVLPQERKEVDLEKPIDSLHVSENDYRGNSHIRPNGVANLGIFESVKDGIVDSKNADNVCVLVIHYDFKNDPKLMRNGDACDVEHLKSAFEENRNCNFRNFQSPNKTTLLQLLGDQEKLLHYFNSKDDVPSVFVLFILSHGTENGIIWTDHVDGESNNYEFFTTEEVFDSLQKLQKFEKCLKVVNFGPCRGSLDDSKFVRKNSYTKYENENSCRITMRPGMHNYVVFYSTVETTLANTADANESLLEFFTIVQNRMHHSSRCSMDFPKNNHIGQTPELKMFQQDKRFKISEAKIQEKPISNKDGCGDVSKISNDTYCKDFTWKSDEGQEIRGRRAFILCVVRSKQVKEMARALRNLDFEIKDWILNGPNIELYFETVSELKPDVGCIMTCIFAPVCENEEKEVCVRVQEGKNTPIKDILYSLVGPKNDKLIGKPKILFVVNVEAPKTDSISSDMKDLQVSATNHSGWLVLILKYEDALEKLIELLGNIGEKSLQELLESLLTFAGAGKSTVLKEMAHQLTKHDEGFKILLIPLPKYYQYFFEMPAMKVNEIEFLAKTTCNSLVDIKNWIEKRKLIVFLDGFDEVSQDVSDKIMQILIAINKARVPVFIGSRPHKVHHIQESIKNSTMVEIEPLDEAKQIEFLRSVAQKDSGDIKKLMNIFKDQDILGNPLYLNLLADYKGNGNLYDIFDTIVRRKVEISLKRENEGKDVGNQMIDKELKVIQLVASRFVTGVKIDQDSVTKEDLKKINAFGVVTYYNDTVNFTHQVFAEFLTAQKCINDLKTPVAEKVPLFNDEMVQCRKFVDLFFSTEKGKDKSYAEAFKHWTESTDRLKLVSQICRENLKQMFELLDPDLSIKDEDGKNALHFALQHLEMVKMVHAKDSNLANEKTNNEENCLHLAIDDEECSEKVALWIMQNIEVDKNAETISGNTLLLLAGKRKKWEVAQQLLLKNSVEILFTACAYTKKRRGERPAMRLKKRGLLLYWASIVLLVLPEARTTRERTCDEADEQKFEPTIKDCKWEQMRNYSELGIPVCIEISDKSNVQPVKIKRYETTVKRYAFFVPVDTKLVLRLSRKQNAMTTKICVFIVGKTGAYTCGRHIAFEEAQKIEDPRAD</sequence>
<reference evidence="3 4" key="1">
    <citation type="submission" date="2020-04" db="EMBL/GenBank/DDBJ databases">
        <authorList>
            <person name="Alioto T."/>
            <person name="Alioto T."/>
            <person name="Gomez Garrido J."/>
        </authorList>
    </citation>
    <scope>NUCLEOTIDE SEQUENCE [LARGE SCALE GENOMIC DNA]</scope>
</reference>
<dbReference type="Gene3D" id="3.40.50.300">
    <property type="entry name" value="P-loop containing nucleotide triphosphate hydrolases"/>
    <property type="match status" value="1"/>
</dbReference>
<dbReference type="SUPFAM" id="SSF52540">
    <property type="entry name" value="P-loop containing nucleoside triphosphate hydrolases"/>
    <property type="match status" value="1"/>
</dbReference>
<protein>
    <recommendedName>
        <fullName evidence="2">NACHT domain-containing protein</fullName>
    </recommendedName>
</protein>
<dbReference type="InterPro" id="IPR036770">
    <property type="entry name" value="Ankyrin_rpt-contain_sf"/>
</dbReference>
<dbReference type="SUPFAM" id="SSF52129">
    <property type="entry name" value="Caspase-like"/>
    <property type="match status" value="1"/>
</dbReference>
<proteinExistence type="predicted"/>
<feature type="domain" description="NACHT" evidence="2">
    <location>
        <begin position="688"/>
        <end position="830"/>
    </location>
</feature>
<dbReference type="InterPro" id="IPR007111">
    <property type="entry name" value="NACHT_NTPase"/>
</dbReference>
<gene>
    <name evidence="3" type="ORF">CLODIP_2_CD01028</name>
</gene>
<dbReference type="OrthoDB" id="7721339at2759"/>
<evidence type="ECO:0000259" key="2">
    <source>
        <dbReference type="Pfam" id="PF05729"/>
    </source>
</evidence>
<keyword evidence="4" id="KW-1185">Reference proteome</keyword>
<feature type="compositionally biased region" description="Polar residues" evidence="1">
    <location>
        <begin position="128"/>
        <end position="151"/>
    </location>
</feature>
<dbReference type="Gene3D" id="3.40.50.1460">
    <property type="match status" value="1"/>
</dbReference>
<evidence type="ECO:0000313" key="4">
    <source>
        <dbReference type="Proteomes" id="UP000494165"/>
    </source>
</evidence>
<organism evidence="3 4">
    <name type="scientific">Cloeon dipterum</name>
    <dbReference type="NCBI Taxonomy" id="197152"/>
    <lineage>
        <taxon>Eukaryota</taxon>
        <taxon>Metazoa</taxon>
        <taxon>Ecdysozoa</taxon>
        <taxon>Arthropoda</taxon>
        <taxon>Hexapoda</taxon>
        <taxon>Insecta</taxon>
        <taxon>Pterygota</taxon>
        <taxon>Palaeoptera</taxon>
        <taxon>Ephemeroptera</taxon>
        <taxon>Pisciforma</taxon>
        <taxon>Baetidae</taxon>
        <taxon>Cloeon</taxon>
    </lineage>
</organism>
<dbReference type="InterPro" id="IPR027417">
    <property type="entry name" value="P-loop_NTPase"/>
</dbReference>
<dbReference type="Gene3D" id="1.25.40.20">
    <property type="entry name" value="Ankyrin repeat-containing domain"/>
    <property type="match status" value="1"/>
</dbReference>
<evidence type="ECO:0000256" key="1">
    <source>
        <dbReference type="SAM" id="MobiDB-lite"/>
    </source>
</evidence>
<dbReference type="SUPFAM" id="SSF48403">
    <property type="entry name" value="Ankyrin repeat"/>
    <property type="match status" value="1"/>
</dbReference>
<dbReference type="Pfam" id="PF05729">
    <property type="entry name" value="NACHT"/>
    <property type="match status" value="1"/>
</dbReference>
<accession>A0A8S1DM48</accession>
<feature type="region of interest" description="Disordered" evidence="1">
    <location>
        <begin position="128"/>
        <end position="193"/>
    </location>
</feature>